<evidence type="ECO:0000313" key="10">
    <source>
        <dbReference type="EMBL" id="AFZ16180.1"/>
    </source>
</evidence>
<evidence type="ECO:0000256" key="3">
    <source>
        <dbReference type="ARBA" id="ARBA00022679"/>
    </source>
</evidence>
<dbReference type="HOGENOM" id="CLU_019563_1_0_3"/>
<dbReference type="Pfam" id="PF20154">
    <property type="entry name" value="LNT_N"/>
    <property type="match status" value="1"/>
</dbReference>
<dbReference type="CDD" id="cd07571">
    <property type="entry name" value="ALP_N-acyl_transferase"/>
    <property type="match status" value="1"/>
</dbReference>
<comment type="subcellular location">
    <subcellularLocation>
        <location evidence="1 8">Cell membrane</location>
        <topology evidence="1 8">Multi-pass membrane protein</topology>
    </subcellularLocation>
</comment>
<comment type="function">
    <text evidence="8">Catalyzes the phospholipid dependent N-acylation of the N-terminal cysteine of apolipoprotein, the last step in lipoprotein maturation.</text>
</comment>
<feature type="transmembrane region" description="Helical" evidence="8">
    <location>
        <begin position="53"/>
        <end position="70"/>
    </location>
</feature>
<dbReference type="EC" id="2.3.1.269" evidence="8"/>
<feature type="transmembrane region" description="Helical" evidence="8">
    <location>
        <begin position="76"/>
        <end position="92"/>
    </location>
</feature>
<dbReference type="Pfam" id="PF00795">
    <property type="entry name" value="CN_hydrolase"/>
    <property type="match status" value="1"/>
</dbReference>
<keyword evidence="3 8" id="KW-0808">Transferase</keyword>
<evidence type="ECO:0000256" key="8">
    <source>
        <dbReference type="HAMAP-Rule" id="MF_01148"/>
    </source>
</evidence>
<keyword evidence="7 8" id="KW-0012">Acyltransferase</keyword>
<dbReference type="SUPFAM" id="SSF56317">
    <property type="entry name" value="Carbon-nitrogen hydrolase"/>
    <property type="match status" value="1"/>
</dbReference>
<evidence type="ECO:0000313" key="11">
    <source>
        <dbReference type="Proteomes" id="UP000010471"/>
    </source>
</evidence>
<keyword evidence="2 8" id="KW-1003">Cell membrane</keyword>
<dbReference type="InterPro" id="IPR036526">
    <property type="entry name" value="C-N_Hydrolase_sf"/>
</dbReference>
<dbReference type="PATRIC" id="fig|1173027.3.peg.275"/>
<evidence type="ECO:0000256" key="5">
    <source>
        <dbReference type="ARBA" id="ARBA00022989"/>
    </source>
</evidence>
<comment type="similarity">
    <text evidence="8">Belongs to the CN hydrolase family. Apolipoprotein N-acyltransferase subfamily.</text>
</comment>
<dbReference type="GO" id="GO:0005886">
    <property type="term" value="C:plasma membrane"/>
    <property type="evidence" value="ECO:0007669"/>
    <property type="project" value="UniProtKB-SubCell"/>
</dbReference>
<evidence type="ECO:0000256" key="7">
    <source>
        <dbReference type="ARBA" id="ARBA00023315"/>
    </source>
</evidence>
<dbReference type="Gene3D" id="3.60.110.10">
    <property type="entry name" value="Carbon-nitrogen hydrolase"/>
    <property type="match status" value="1"/>
</dbReference>
<reference evidence="10 11" key="1">
    <citation type="submission" date="2012-06" db="EMBL/GenBank/DDBJ databases">
        <title>Finished chromosome of genome of Microcoleus sp. PCC 7113.</title>
        <authorList>
            <consortium name="US DOE Joint Genome Institute"/>
            <person name="Gugger M."/>
            <person name="Coursin T."/>
            <person name="Rippka R."/>
            <person name="Tandeau De Marsac N."/>
            <person name="Huntemann M."/>
            <person name="Wei C.-L."/>
            <person name="Han J."/>
            <person name="Detter J.C."/>
            <person name="Han C."/>
            <person name="Tapia R."/>
            <person name="Chen A."/>
            <person name="Kyrpides N."/>
            <person name="Mavromatis K."/>
            <person name="Markowitz V."/>
            <person name="Szeto E."/>
            <person name="Ivanova N."/>
            <person name="Pagani I."/>
            <person name="Pati A."/>
            <person name="Goodwin L."/>
            <person name="Nordberg H.P."/>
            <person name="Cantor M.N."/>
            <person name="Hua S.X."/>
            <person name="Woyke T."/>
            <person name="Kerfeld C.A."/>
        </authorList>
    </citation>
    <scope>NUCLEOTIDE SEQUENCE [LARGE SCALE GENOMIC DNA]</scope>
    <source>
        <strain evidence="10 11">PCC 7113</strain>
    </source>
</reference>
<feature type="transmembrane region" description="Helical" evidence="8">
    <location>
        <begin position="217"/>
        <end position="239"/>
    </location>
</feature>
<dbReference type="STRING" id="1173027.Mic7113_0250"/>
<evidence type="ECO:0000256" key="4">
    <source>
        <dbReference type="ARBA" id="ARBA00022692"/>
    </source>
</evidence>
<feature type="transmembrane region" description="Helical" evidence="8">
    <location>
        <begin position="270"/>
        <end position="290"/>
    </location>
</feature>
<feature type="transmembrane region" description="Helical" evidence="8">
    <location>
        <begin position="104"/>
        <end position="126"/>
    </location>
</feature>
<evidence type="ECO:0000259" key="9">
    <source>
        <dbReference type="PROSITE" id="PS50263"/>
    </source>
</evidence>
<proteinExistence type="inferred from homology"/>
<feature type="transmembrane region" description="Helical" evidence="8">
    <location>
        <begin position="132"/>
        <end position="164"/>
    </location>
</feature>
<protein>
    <recommendedName>
        <fullName evidence="8">Apolipoprotein N-acyltransferase</fullName>
        <shortName evidence="8">ALP N-acyltransferase</shortName>
        <ecNumber evidence="8">2.3.1.269</ecNumber>
    </recommendedName>
</protein>
<gene>
    <name evidence="8" type="primary">lnt</name>
    <name evidence="10" type="ORF">Mic7113_0250</name>
</gene>
<dbReference type="Proteomes" id="UP000010471">
    <property type="component" value="Chromosome"/>
</dbReference>
<dbReference type="NCBIfam" id="TIGR00546">
    <property type="entry name" value="lnt"/>
    <property type="match status" value="1"/>
</dbReference>
<dbReference type="GO" id="GO:0042158">
    <property type="term" value="P:lipoprotein biosynthetic process"/>
    <property type="evidence" value="ECO:0007669"/>
    <property type="project" value="UniProtKB-UniRule"/>
</dbReference>
<dbReference type="GO" id="GO:0016410">
    <property type="term" value="F:N-acyltransferase activity"/>
    <property type="evidence" value="ECO:0007669"/>
    <property type="project" value="UniProtKB-UniRule"/>
</dbReference>
<keyword evidence="5 8" id="KW-1133">Transmembrane helix</keyword>
<evidence type="ECO:0000256" key="1">
    <source>
        <dbReference type="ARBA" id="ARBA00004651"/>
    </source>
</evidence>
<keyword evidence="10" id="KW-0449">Lipoprotein</keyword>
<dbReference type="InterPro" id="IPR004563">
    <property type="entry name" value="Apolipo_AcylTrfase"/>
</dbReference>
<dbReference type="InterPro" id="IPR003010">
    <property type="entry name" value="C-N_Hydrolase"/>
</dbReference>
<evidence type="ECO:0000256" key="6">
    <source>
        <dbReference type="ARBA" id="ARBA00023136"/>
    </source>
</evidence>
<comment type="catalytic activity">
    <reaction evidence="8">
        <text>N-terminal S-1,2-diacyl-sn-glyceryl-L-cysteinyl-[lipoprotein] + a glycerophospholipid = N-acyl-S-1,2-diacyl-sn-glyceryl-L-cysteinyl-[lipoprotein] + a 2-acyl-sn-glycero-3-phospholipid + H(+)</text>
        <dbReference type="Rhea" id="RHEA:48228"/>
        <dbReference type="Rhea" id="RHEA-COMP:14681"/>
        <dbReference type="Rhea" id="RHEA-COMP:14684"/>
        <dbReference type="ChEBI" id="CHEBI:15378"/>
        <dbReference type="ChEBI" id="CHEBI:136912"/>
        <dbReference type="ChEBI" id="CHEBI:140656"/>
        <dbReference type="ChEBI" id="CHEBI:140657"/>
        <dbReference type="ChEBI" id="CHEBI:140660"/>
        <dbReference type="EC" id="2.3.1.269"/>
    </reaction>
</comment>
<dbReference type="HAMAP" id="MF_01148">
    <property type="entry name" value="Lnt"/>
    <property type="match status" value="1"/>
</dbReference>
<comment type="pathway">
    <text evidence="8">Protein modification; lipoprotein biosynthesis (N-acyl transfer).</text>
</comment>
<dbReference type="KEGG" id="mic:Mic7113_0250"/>
<dbReference type="InterPro" id="IPR045378">
    <property type="entry name" value="LNT_N"/>
</dbReference>
<sequence>MRAVSQGIHSLVGCCDWCKMSVKTILLTFNRATVPPSTLEFALTMKPSKQFSSASRFLVPLVGGILMGLTPAPVEAWPLAWVALVPIWFWVAKAQSVRQGALSGLVWGIGYHGLALFWITGIHPMTWMGVPWLASLAIAIFCWTFITLWGAALVGIWAALLFWIHQKSRISALVRVLIGTALWCGLESIWSAGSLWWTSLSYTQSPHNLVILHLGKLSGPATVTAAIVAVNGLVAEAWISDQHRRDAQELNARRLLAVTSPVKRSHLQPATLLGIAAGLLVVLHLIGFGLESRPLIQPQEAALKVGIVQGNIGNTIKLFTEGKRRALERYTNGYLKLVNQGVDAVLTPEGALPFFLSDLKRQDFYSAILEQGVVAWVGAFGERGRSYTNSLFTIMGNGETFSRYDKAKLVPLGEYIPFESVLGGLIDRLSPLEAHLVAGSPTQLFETPFGRAIAGICYESAFAEHFRRQAAAGGQFILSSSNDAHYSSEMPAQHHAQDVMRAIETDRWAVRATNTGYSAIVDPHGRTLWMSGINTYETHAETIYRRQTETPYVRWGDWLTKVLFGLAGVAGLFSQTFKRQE</sequence>
<name>K9W732_9CYAN</name>
<keyword evidence="6 8" id="KW-0472">Membrane</keyword>
<dbReference type="AlphaFoldDB" id="K9W732"/>
<feature type="domain" description="CN hydrolase" evidence="9">
    <location>
        <begin position="303"/>
        <end position="552"/>
    </location>
</feature>
<feature type="transmembrane region" description="Helical" evidence="8">
    <location>
        <begin position="176"/>
        <end position="197"/>
    </location>
</feature>
<accession>K9W732</accession>
<evidence type="ECO:0000256" key="2">
    <source>
        <dbReference type="ARBA" id="ARBA00022475"/>
    </source>
</evidence>
<dbReference type="eggNOG" id="COG0815">
    <property type="taxonomic scope" value="Bacteria"/>
</dbReference>
<dbReference type="UniPathway" id="UPA00666"/>
<dbReference type="PANTHER" id="PTHR38686">
    <property type="entry name" value="APOLIPOPROTEIN N-ACYLTRANSFERASE"/>
    <property type="match status" value="1"/>
</dbReference>
<dbReference type="PANTHER" id="PTHR38686:SF1">
    <property type="entry name" value="APOLIPOPROTEIN N-ACYLTRANSFERASE"/>
    <property type="match status" value="1"/>
</dbReference>
<dbReference type="PROSITE" id="PS50263">
    <property type="entry name" value="CN_HYDROLASE"/>
    <property type="match status" value="1"/>
</dbReference>
<keyword evidence="4 8" id="KW-0812">Transmembrane</keyword>
<keyword evidence="11" id="KW-1185">Reference proteome</keyword>
<organism evidence="10 11">
    <name type="scientific">Allocoleopsis franciscana PCC 7113</name>
    <dbReference type="NCBI Taxonomy" id="1173027"/>
    <lineage>
        <taxon>Bacteria</taxon>
        <taxon>Bacillati</taxon>
        <taxon>Cyanobacteriota</taxon>
        <taxon>Cyanophyceae</taxon>
        <taxon>Coleofasciculales</taxon>
        <taxon>Coleofasciculaceae</taxon>
        <taxon>Allocoleopsis</taxon>
        <taxon>Allocoleopsis franciscana</taxon>
    </lineage>
</organism>
<dbReference type="EMBL" id="CP003630">
    <property type="protein sequence ID" value="AFZ16180.1"/>
    <property type="molecule type" value="Genomic_DNA"/>
</dbReference>